<dbReference type="AlphaFoldDB" id="A0A9P7ETQ1"/>
<dbReference type="Pfam" id="PF02816">
    <property type="entry name" value="Alpha_kinase"/>
    <property type="match status" value="1"/>
</dbReference>
<protein>
    <recommendedName>
        <fullName evidence="6">Alpha-type protein kinase domain-containing protein</fullName>
    </recommendedName>
</protein>
<keyword evidence="5" id="KW-0067">ATP-binding</keyword>
<dbReference type="InterPro" id="IPR004166">
    <property type="entry name" value="a-kinase_dom"/>
</dbReference>
<dbReference type="InterPro" id="IPR011009">
    <property type="entry name" value="Kinase-like_dom_sf"/>
</dbReference>
<evidence type="ECO:0000256" key="2">
    <source>
        <dbReference type="ARBA" id="ARBA00022679"/>
    </source>
</evidence>
<keyword evidence="3" id="KW-0547">Nucleotide-binding</keyword>
<evidence type="ECO:0000256" key="5">
    <source>
        <dbReference type="ARBA" id="ARBA00022840"/>
    </source>
</evidence>
<accession>A0A9P7ETQ1</accession>
<proteinExistence type="predicted"/>
<evidence type="ECO:0000256" key="1">
    <source>
        <dbReference type="ARBA" id="ARBA00022527"/>
    </source>
</evidence>
<keyword evidence="4" id="KW-0418">Kinase</keyword>
<dbReference type="InterPro" id="IPR051852">
    <property type="entry name" value="Alpha-type_PK"/>
</dbReference>
<evidence type="ECO:0000256" key="4">
    <source>
        <dbReference type="ARBA" id="ARBA00022777"/>
    </source>
</evidence>
<reference evidence="7" key="1">
    <citation type="journal article" date="2020" name="New Phytol.">
        <title>Comparative genomics reveals dynamic genome evolution in host specialist ectomycorrhizal fungi.</title>
        <authorList>
            <person name="Lofgren L.A."/>
            <person name="Nguyen N.H."/>
            <person name="Vilgalys R."/>
            <person name="Ruytinx J."/>
            <person name="Liao H.L."/>
            <person name="Branco S."/>
            <person name="Kuo A."/>
            <person name="LaButti K."/>
            <person name="Lipzen A."/>
            <person name="Andreopoulos W."/>
            <person name="Pangilinan J."/>
            <person name="Riley R."/>
            <person name="Hundley H."/>
            <person name="Na H."/>
            <person name="Barry K."/>
            <person name="Grigoriev I.V."/>
            <person name="Stajich J.E."/>
            <person name="Kennedy P.G."/>
        </authorList>
    </citation>
    <scope>NUCLEOTIDE SEQUENCE</scope>
    <source>
        <strain evidence="7">FC423</strain>
    </source>
</reference>
<feature type="domain" description="Alpha-type protein kinase" evidence="6">
    <location>
        <begin position="1"/>
        <end position="108"/>
    </location>
</feature>
<evidence type="ECO:0000259" key="6">
    <source>
        <dbReference type="PROSITE" id="PS51158"/>
    </source>
</evidence>
<dbReference type="GeneID" id="64692358"/>
<dbReference type="SUPFAM" id="SSF56112">
    <property type="entry name" value="Protein kinase-like (PK-like)"/>
    <property type="match status" value="1"/>
</dbReference>
<dbReference type="PROSITE" id="PS51158">
    <property type="entry name" value="ALPHA_KINASE"/>
    <property type="match status" value="1"/>
</dbReference>
<dbReference type="OrthoDB" id="3247018at2759"/>
<dbReference type="Proteomes" id="UP000823399">
    <property type="component" value="Unassembled WGS sequence"/>
</dbReference>
<dbReference type="GO" id="GO:0005524">
    <property type="term" value="F:ATP binding"/>
    <property type="evidence" value="ECO:0007669"/>
    <property type="project" value="UniProtKB-KW"/>
</dbReference>
<dbReference type="PANTHER" id="PTHR45992:SF11">
    <property type="entry name" value="ALPHA-TYPE PROTEIN KINASE DOMAIN-CONTAINING PROTEIN"/>
    <property type="match status" value="1"/>
</dbReference>
<dbReference type="EMBL" id="JABBWM010000118">
    <property type="protein sequence ID" value="KAG2088736.1"/>
    <property type="molecule type" value="Genomic_DNA"/>
</dbReference>
<dbReference type="RefSeq" id="XP_041285646.1">
    <property type="nucleotide sequence ID" value="XM_041430099.1"/>
</dbReference>
<keyword evidence="8" id="KW-1185">Reference proteome</keyword>
<dbReference type="Gene3D" id="3.20.200.10">
    <property type="entry name" value="MHCK/EF2 kinase"/>
    <property type="match status" value="1"/>
</dbReference>
<feature type="non-terminal residue" evidence="7">
    <location>
        <position position="1"/>
    </location>
</feature>
<feature type="non-terminal residue" evidence="7">
    <location>
        <position position="109"/>
    </location>
</feature>
<sequence>SSAVLKFSGTLGICNHTDKRSATIMAFSHFWLESSACEYMFADLQGSINHGILHNTETVLTLFDPMTHTPLSFHGKSGLRDHEFEGLHDFVDSHECSAICHSMKLCDMS</sequence>
<dbReference type="GO" id="GO:0004674">
    <property type="term" value="F:protein serine/threonine kinase activity"/>
    <property type="evidence" value="ECO:0007669"/>
    <property type="project" value="UniProtKB-KW"/>
</dbReference>
<evidence type="ECO:0000313" key="7">
    <source>
        <dbReference type="EMBL" id="KAG2088736.1"/>
    </source>
</evidence>
<keyword evidence="2" id="KW-0808">Transferase</keyword>
<keyword evidence="1" id="KW-0723">Serine/threonine-protein kinase</keyword>
<evidence type="ECO:0000313" key="8">
    <source>
        <dbReference type="Proteomes" id="UP000823399"/>
    </source>
</evidence>
<evidence type="ECO:0000256" key="3">
    <source>
        <dbReference type="ARBA" id="ARBA00022741"/>
    </source>
</evidence>
<dbReference type="PANTHER" id="PTHR45992">
    <property type="entry name" value="EUKARYOTIC ELONGATION FACTOR 2 KINASE-RELATED"/>
    <property type="match status" value="1"/>
</dbReference>
<gene>
    <name evidence="7" type="ORF">F5147DRAFT_532075</name>
</gene>
<comment type="caution">
    <text evidence="7">The sequence shown here is derived from an EMBL/GenBank/DDBJ whole genome shotgun (WGS) entry which is preliminary data.</text>
</comment>
<organism evidence="7 8">
    <name type="scientific">Suillus discolor</name>
    <dbReference type="NCBI Taxonomy" id="1912936"/>
    <lineage>
        <taxon>Eukaryota</taxon>
        <taxon>Fungi</taxon>
        <taxon>Dikarya</taxon>
        <taxon>Basidiomycota</taxon>
        <taxon>Agaricomycotina</taxon>
        <taxon>Agaricomycetes</taxon>
        <taxon>Agaricomycetidae</taxon>
        <taxon>Boletales</taxon>
        <taxon>Suillineae</taxon>
        <taxon>Suillaceae</taxon>
        <taxon>Suillus</taxon>
    </lineage>
</organism>
<name>A0A9P7ETQ1_9AGAM</name>